<sequence length="200" mass="21257">MIRALAVSLALLCWVPQAGWAFDFPALYHVIDVADDDVLNVRAQPDAQSDIIGTLLHDEAGVEVIALSDDGKWGLINVGENAGWAAIRFLQHSGAPDRPLRAKCGGTEPFWNLSLGTTHVFRAPETGPQPYQPTAELSSPNTTNSLAILGRGPSGQMIATVDARACSDGMSDRNYGLSIGLVLTDEHGARYLTGCCSLSP</sequence>
<dbReference type="AlphaFoldDB" id="A0A073J585"/>
<dbReference type="EMBL" id="JAMD01000002">
    <property type="protein sequence ID" value="KEJ96955.1"/>
    <property type="molecule type" value="Genomic_DNA"/>
</dbReference>
<organism evidence="2 3">
    <name type="scientific">Pseudosulfitobacter pseudonitzschiae</name>
    <dbReference type="NCBI Taxonomy" id="1402135"/>
    <lineage>
        <taxon>Bacteria</taxon>
        <taxon>Pseudomonadati</taxon>
        <taxon>Pseudomonadota</taxon>
        <taxon>Alphaproteobacteria</taxon>
        <taxon>Rhodobacterales</taxon>
        <taxon>Roseobacteraceae</taxon>
        <taxon>Pseudosulfitobacter</taxon>
    </lineage>
</organism>
<accession>A0A073J585</accession>
<evidence type="ECO:0000256" key="1">
    <source>
        <dbReference type="SAM" id="SignalP"/>
    </source>
</evidence>
<feature type="signal peptide" evidence="1">
    <location>
        <begin position="1"/>
        <end position="21"/>
    </location>
</feature>
<dbReference type="RefSeq" id="WP_051693968.1">
    <property type="nucleotide sequence ID" value="NZ_CP054599.1"/>
</dbReference>
<name>A0A073J585_9RHOB</name>
<keyword evidence="3" id="KW-1185">Reference proteome</keyword>
<dbReference type="GeneID" id="68868196"/>
<feature type="chain" id="PRO_5001690310" evidence="1">
    <location>
        <begin position="22"/>
        <end position="200"/>
    </location>
</feature>
<dbReference type="Proteomes" id="UP000027746">
    <property type="component" value="Unassembled WGS sequence"/>
</dbReference>
<dbReference type="OrthoDB" id="5489750at2"/>
<reference evidence="2 3" key="1">
    <citation type="submission" date="2014-01" db="EMBL/GenBank/DDBJ databases">
        <title>Sulfitobacter sp. H3 (MCCC 1A00686) Genome Sequencing.</title>
        <authorList>
            <person name="Lai Q."/>
            <person name="Hong Z."/>
        </authorList>
    </citation>
    <scope>NUCLEOTIDE SEQUENCE [LARGE SCALE GENOMIC DNA]</scope>
    <source>
        <strain evidence="2 3">H3</strain>
    </source>
</reference>
<proteinExistence type="predicted"/>
<evidence type="ECO:0000313" key="3">
    <source>
        <dbReference type="Proteomes" id="UP000027746"/>
    </source>
</evidence>
<protein>
    <submittedName>
        <fullName evidence="2">Uncharacterized protein</fullName>
    </submittedName>
</protein>
<comment type="caution">
    <text evidence="2">The sequence shown here is derived from an EMBL/GenBank/DDBJ whole genome shotgun (WGS) entry which is preliminary data.</text>
</comment>
<evidence type="ECO:0000313" key="2">
    <source>
        <dbReference type="EMBL" id="KEJ96955.1"/>
    </source>
</evidence>
<keyword evidence="1" id="KW-0732">Signal</keyword>
<gene>
    <name evidence="2" type="ORF">SUH3_09265</name>
</gene>
<dbReference type="Gene3D" id="2.30.30.40">
    <property type="entry name" value="SH3 Domains"/>
    <property type="match status" value="1"/>
</dbReference>